<keyword evidence="3" id="KW-1185">Reference proteome</keyword>
<dbReference type="AlphaFoldDB" id="A0A7Y9EVW0"/>
<evidence type="ECO:0000313" key="2">
    <source>
        <dbReference type="EMBL" id="NYD54791.1"/>
    </source>
</evidence>
<dbReference type="PROSITE" id="PS51257">
    <property type="entry name" value="PROKAR_LIPOPROTEIN"/>
    <property type="match status" value="1"/>
</dbReference>
<comment type="caution">
    <text evidence="2">The sequence shown here is derived from an EMBL/GenBank/DDBJ whole genome shotgun (WGS) entry which is preliminary data.</text>
</comment>
<accession>A0A7Y9EVW0</accession>
<dbReference type="RefSeq" id="WP_179433376.1">
    <property type="nucleotide sequence ID" value="NZ_BAABLC010000002.1"/>
</dbReference>
<organism evidence="2 3">
    <name type="scientific">Microbacterium pseudoresistens</name>
    <dbReference type="NCBI Taxonomy" id="640634"/>
    <lineage>
        <taxon>Bacteria</taxon>
        <taxon>Bacillati</taxon>
        <taxon>Actinomycetota</taxon>
        <taxon>Actinomycetes</taxon>
        <taxon>Micrococcales</taxon>
        <taxon>Microbacteriaceae</taxon>
        <taxon>Microbacterium</taxon>
    </lineage>
</organism>
<evidence type="ECO:0000256" key="1">
    <source>
        <dbReference type="SAM" id="SignalP"/>
    </source>
</evidence>
<evidence type="ECO:0008006" key="4">
    <source>
        <dbReference type="Google" id="ProtNLM"/>
    </source>
</evidence>
<name>A0A7Y9EVW0_9MICO</name>
<proteinExistence type="predicted"/>
<gene>
    <name evidence="2" type="ORF">BKA02_001846</name>
</gene>
<protein>
    <recommendedName>
        <fullName evidence="4">DNA modification methylase</fullName>
    </recommendedName>
</protein>
<sequence>MKSRLAASLAISALVIVGSSGCAMISPQATTIHYSASDGVNVPGDGPVDVRNAFFVVNEDGTIGNFVAGLVNTTDQPVTLSIEVDGLPAEKIRLGADDVISLGGTDEEPLRFAGIDAEPGSTISVYFQSGDAEGVVTEVPVLDGTLPYYADLVPTAEPIISIPAQPETPAPPTETPAS</sequence>
<reference evidence="2 3" key="1">
    <citation type="submission" date="2020-07" db="EMBL/GenBank/DDBJ databases">
        <title>Sequencing the genomes of 1000 actinobacteria strains.</title>
        <authorList>
            <person name="Klenk H.-P."/>
        </authorList>
    </citation>
    <scope>NUCLEOTIDE SEQUENCE [LARGE SCALE GENOMIC DNA]</scope>
    <source>
        <strain evidence="2 3">DSM 22185</strain>
    </source>
</reference>
<feature type="chain" id="PRO_5039708841" description="DNA modification methylase" evidence="1">
    <location>
        <begin position="26"/>
        <end position="178"/>
    </location>
</feature>
<dbReference type="Proteomes" id="UP000552045">
    <property type="component" value="Unassembled WGS sequence"/>
</dbReference>
<dbReference type="EMBL" id="JACCBH010000001">
    <property type="protein sequence ID" value="NYD54791.1"/>
    <property type="molecule type" value="Genomic_DNA"/>
</dbReference>
<evidence type="ECO:0000313" key="3">
    <source>
        <dbReference type="Proteomes" id="UP000552045"/>
    </source>
</evidence>
<keyword evidence="1" id="KW-0732">Signal</keyword>
<feature type="signal peptide" evidence="1">
    <location>
        <begin position="1"/>
        <end position="25"/>
    </location>
</feature>